<dbReference type="PANTHER" id="PTHR30290:SF10">
    <property type="entry name" value="PERIPLASMIC OLIGOPEPTIDE-BINDING PROTEIN-RELATED"/>
    <property type="match status" value="1"/>
</dbReference>
<protein>
    <submittedName>
        <fullName evidence="7">Peptide ABC transporter substrate-binding protein</fullName>
    </submittedName>
</protein>
<proteinExistence type="inferred from homology"/>
<dbReference type="Proteomes" id="UP000776252">
    <property type="component" value="Unassembled WGS sequence"/>
</dbReference>
<evidence type="ECO:0000256" key="4">
    <source>
        <dbReference type="ARBA" id="ARBA00022729"/>
    </source>
</evidence>
<evidence type="ECO:0000256" key="3">
    <source>
        <dbReference type="ARBA" id="ARBA00022448"/>
    </source>
</evidence>
<dbReference type="PANTHER" id="PTHR30290">
    <property type="entry name" value="PERIPLASMIC BINDING COMPONENT OF ABC TRANSPORTER"/>
    <property type="match status" value="1"/>
</dbReference>
<comment type="similarity">
    <text evidence="2">Belongs to the bacterial solute-binding protein 5 family.</text>
</comment>
<dbReference type="InterPro" id="IPR039424">
    <property type="entry name" value="SBP_5"/>
</dbReference>
<evidence type="ECO:0000259" key="6">
    <source>
        <dbReference type="Pfam" id="PF00496"/>
    </source>
</evidence>
<dbReference type="CDD" id="cd08504">
    <property type="entry name" value="PBP2_OppA"/>
    <property type="match status" value="1"/>
</dbReference>
<keyword evidence="3" id="KW-0813">Transport</keyword>
<feature type="chain" id="PRO_5046739470" evidence="5">
    <location>
        <begin position="23"/>
        <end position="562"/>
    </location>
</feature>
<organism evidence="7 8">
    <name type="scientific">Clostridium frigoris</name>
    <dbReference type="NCBI Taxonomy" id="205327"/>
    <lineage>
        <taxon>Bacteria</taxon>
        <taxon>Bacillati</taxon>
        <taxon>Bacillota</taxon>
        <taxon>Clostridia</taxon>
        <taxon>Eubacteriales</taxon>
        <taxon>Clostridiaceae</taxon>
        <taxon>Clostridium</taxon>
    </lineage>
</organism>
<comment type="caution">
    <text evidence="7">The sequence shown here is derived from an EMBL/GenBank/DDBJ whole genome shotgun (WGS) entry which is preliminary data.</text>
</comment>
<dbReference type="EMBL" id="JAHLDV010000001">
    <property type="protein sequence ID" value="MBU3158175.1"/>
    <property type="molecule type" value="Genomic_DNA"/>
</dbReference>
<evidence type="ECO:0000313" key="8">
    <source>
        <dbReference type="Proteomes" id="UP000776252"/>
    </source>
</evidence>
<feature type="domain" description="Solute-binding protein family 5" evidence="6">
    <location>
        <begin position="81"/>
        <end position="482"/>
    </location>
</feature>
<dbReference type="PROSITE" id="PS51257">
    <property type="entry name" value="PROKAR_LIPOPROTEIN"/>
    <property type="match status" value="1"/>
</dbReference>
<keyword evidence="4 5" id="KW-0732">Signal</keyword>
<dbReference type="Pfam" id="PF00496">
    <property type="entry name" value="SBP_bac_5"/>
    <property type="match status" value="1"/>
</dbReference>
<reference evidence="7 8" key="1">
    <citation type="submission" date="2021-06" db="EMBL/GenBank/DDBJ databases">
        <title>Clostridia strains as spoilage organisms.</title>
        <authorList>
            <person name="Wambui J."/>
            <person name="Stephan R."/>
            <person name="Stevens M.J.A."/>
        </authorList>
    </citation>
    <scope>NUCLEOTIDE SEQUENCE [LARGE SCALE GENOMIC DNA]</scope>
    <source>
        <strain evidence="7 8">DSM 14204</strain>
    </source>
</reference>
<dbReference type="PIRSF" id="PIRSF002741">
    <property type="entry name" value="MppA"/>
    <property type="match status" value="1"/>
</dbReference>
<keyword evidence="8" id="KW-1185">Reference proteome</keyword>
<gene>
    <name evidence="7" type="ORF">KPL37_00110</name>
</gene>
<name>A0ABS6BNW2_9CLOT</name>
<dbReference type="RefSeq" id="WP_216145116.1">
    <property type="nucleotide sequence ID" value="NZ_JAHLDV010000001.1"/>
</dbReference>
<evidence type="ECO:0000256" key="1">
    <source>
        <dbReference type="ARBA" id="ARBA00004196"/>
    </source>
</evidence>
<sequence length="562" mass="61102">MNKSARISAVMLSVAVSVSLLAGCGSKTATNSNGKVTQAITFNLGAEPKTIDPALSTAIDSGDVIGNAFEGLMRLDSKDKPVLGTADSYKVSKDGLTYTFHIRKGALWSDGKQVVAGDFEYAWKRALKPATASEYAYQMFYLKNGQGYNESGLSADKKTAGVKAATAADVGVKATNDSTLVVTLENPTTYFLSLLAFQTYMPVRKDVADTNSAWATKPATYISNGAFKMKEWKPKDVMTFVKNDKYWDTKNIKLETLNYKMLEDQTASLSAYKAGQIDMLYQPPQSEIPALVKDGSCIITPNYGTYYYVANLTPEAVKLNPEAAKAIQNAKVRKALSLAINRKDIVANVSKGGETPATSLVPKGSLEPNGKDFASKAYYPAAGDIAKAKKLLAEAGYPGGKGFPKLTFTYNTGAGHQNIAAAVQDMWKTNLGIDVDLKNQEWKVFIQTRNDKKYILARDGWLADYTDPMSFLDLLTTSSGNNDSGYSNPVYDAKILAAKKELDPTKRMAILHEAEDIIMKDDVVIPIYAYTNTVVLKSNIKGVRTSPLGQHWFQGAYVTAAK</sequence>
<evidence type="ECO:0000256" key="2">
    <source>
        <dbReference type="ARBA" id="ARBA00005695"/>
    </source>
</evidence>
<accession>A0ABS6BNW2</accession>
<evidence type="ECO:0000256" key="5">
    <source>
        <dbReference type="SAM" id="SignalP"/>
    </source>
</evidence>
<dbReference type="InterPro" id="IPR000914">
    <property type="entry name" value="SBP_5_dom"/>
</dbReference>
<evidence type="ECO:0000313" key="7">
    <source>
        <dbReference type="EMBL" id="MBU3158175.1"/>
    </source>
</evidence>
<feature type="signal peptide" evidence="5">
    <location>
        <begin position="1"/>
        <end position="22"/>
    </location>
</feature>
<dbReference type="InterPro" id="IPR030678">
    <property type="entry name" value="Peptide/Ni-bd"/>
</dbReference>
<comment type="subcellular location">
    <subcellularLocation>
        <location evidence="1">Cell envelope</location>
    </subcellularLocation>
</comment>